<accession>A0ABQ5AUE8</accession>
<feature type="transmembrane region" description="Helical" evidence="2">
    <location>
        <begin position="253"/>
        <end position="277"/>
    </location>
</feature>
<dbReference type="EMBL" id="BQNB010012544">
    <property type="protein sequence ID" value="GJT04903.1"/>
    <property type="molecule type" value="Genomic_DNA"/>
</dbReference>
<evidence type="ECO:0000256" key="1">
    <source>
        <dbReference type="SAM" id="MobiDB-lite"/>
    </source>
</evidence>
<organism evidence="3 4">
    <name type="scientific">Tanacetum coccineum</name>
    <dbReference type="NCBI Taxonomy" id="301880"/>
    <lineage>
        <taxon>Eukaryota</taxon>
        <taxon>Viridiplantae</taxon>
        <taxon>Streptophyta</taxon>
        <taxon>Embryophyta</taxon>
        <taxon>Tracheophyta</taxon>
        <taxon>Spermatophyta</taxon>
        <taxon>Magnoliopsida</taxon>
        <taxon>eudicotyledons</taxon>
        <taxon>Gunneridae</taxon>
        <taxon>Pentapetalae</taxon>
        <taxon>asterids</taxon>
        <taxon>campanulids</taxon>
        <taxon>Asterales</taxon>
        <taxon>Asteraceae</taxon>
        <taxon>Asteroideae</taxon>
        <taxon>Anthemideae</taxon>
        <taxon>Anthemidinae</taxon>
        <taxon>Tanacetum</taxon>
    </lineage>
</organism>
<protein>
    <submittedName>
        <fullName evidence="3">Uncharacterized protein</fullName>
    </submittedName>
</protein>
<reference evidence="3" key="2">
    <citation type="submission" date="2022-01" db="EMBL/GenBank/DDBJ databases">
        <authorList>
            <person name="Yamashiro T."/>
            <person name="Shiraishi A."/>
            <person name="Satake H."/>
            <person name="Nakayama K."/>
        </authorList>
    </citation>
    <scope>NUCLEOTIDE SEQUENCE</scope>
</reference>
<keyword evidence="2" id="KW-0812">Transmembrane</keyword>
<feature type="compositionally biased region" description="Low complexity" evidence="1">
    <location>
        <begin position="522"/>
        <end position="531"/>
    </location>
</feature>
<keyword evidence="2" id="KW-0472">Membrane</keyword>
<keyword evidence="4" id="KW-1185">Reference proteome</keyword>
<reference evidence="3" key="1">
    <citation type="journal article" date="2022" name="Int. J. Mol. Sci.">
        <title>Draft Genome of Tanacetum Coccineum: Genomic Comparison of Closely Related Tanacetum-Family Plants.</title>
        <authorList>
            <person name="Yamashiro T."/>
            <person name="Shiraishi A."/>
            <person name="Nakayama K."/>
            <person name="Satake H."/>
        </authorList>
    </citation>
    <scope>NUCLEOTIDE SEQUENCE</scope>
</reference>
<name>A0ABQ5AUE8_9ASTR</name>
<evidence type="ECO:0000256" key="2">
    <source>
        <dbReference type="SAM" id="Phobius"/>
    </source>
</evidence>
<evidence type="ECO:0000313" key="3">
    <source>
        <dbReference type="EMBL" id="GJT04903.1"/>
    </source>
</evidence>
<dbReference type="Proteomes" id="UP001151760">
    <property type="component" value="Unassembled WGS sequence"/>
</dbReference>
<keyword evidence="2" id="KW-1133">Transmembrane helix</keyword>
<feature type="compositionally biased region" description="Polar residues" evidence="1">
    <location>
        <begin position="620"/>
        <end position="632"/>
    </location>
</feature>
<gene>
    <name evidence="3" type="ORF">Tco_0839365</name>
</gene>
<feature type="region of interest" description="Disordered" evidence="1">
    <location>
        <begin position="611"/>
        <end position="632"/>
    </location>
</feature>
<proteinExistence type="predicted"/>
<comment type="caution">
    <text evidence="3">The sequence shown here is derived from an EMBL/GenBank/DDBJ whole genome shotgun (WGS) entry which is preliminary data.</text>
</comment>
<sequence>MISDMLSGDGGGYEEGRLSMWMLLLAYGDSGAHVWGQGEGTEVTNRMDDPNLTMEEYIRLEEEKARKRGKVFNWQTATYEKIKVDDDLHDLSSMEAEFPAIVINDTFAPQDTLQCKSQPAISYFDDLDFFNDFKNEFPVIVYNDAQTSKSDLLTELILTPQQIDEFNDKTSLSDYDEEEQNVLYFNDLFPFNMICSDDSKSEKDNDNNKIDIIQSFEKYKSIHGSNALFETSHDKKTKDFITESFVIKLNENIVIWIFYANGTLFFLIMNLCALFGVPFDPKRYEGLEYTDSDIVDFESRLERIYSREVHRVLVVDFLGMPDLLRDGLIVRWETSVMRPFTFGLGSYAYWIRQSFYISAGGARTFRDATLRDYWRGISSAGDFLSTTTSYTLIRDPILRLCHRLIACSIAGRSQAPEKVTVTDLFYLRGIDVGSVNVPYLLVRYLRLFAAGRKSGAHIYGGQFVARLAGHFGILTTEILGGLTVITLELQAWVAMGPERQPDAVAGAPAKVEDAPIVDEGSQADPTPAQAPQQPPPPPPALARTMVQRLGRLEEDVQGLRQDVGSLRGLVERSMTDQGRFSTWTMTQLMEASGLTYQAFDGFFRGSSTAAFQRRTRQRTGEANTSTAQPSIA</sequence>
<evidence type="ECO:0000313" key="4">
    <source>
        <dbReference type="Proteomes" id="UP001151760"/>
    </source>
</evidence>
<feature type="region of interest" description="Disordered" evidence="1">
    <location>
        <begin position="518"/>
        <end position="540"/>
    </location>
</feature>